<dbReference type="Gene3D" id="2.40.50.100">
    <property type="match status" value="1"/>
</dbReference>
<feature type="coiled-coil region" evidence="1">
    <location>
        <begin position="178"/>
        <end position="205"/>
    </location>
</feature>
<dbReference type="EMBL" id="JAMOIM010000034">
    <property type="protein sequence ID" value="MCW6511849.1"/>
    <property type="molecule type" value="Genomic_DNA"/>
</dbReference>
<organism evidence="3 4">
    <name type="scientific">Lichenifustis flavocetrariae</name>
    <dbReference type="NCBI Taxonomy" id="2949735"/>
    <lineage>
        <taxon>Bacteria</taxon>
        <taxon>Pseudomonadati</taxon>
        <taxon>Pseudomonadota</taxon>
        <taxon>Alphaproteobacteria</taxon>
        <taxon>Hyphomicrobiales</taxon>
        <taxon>Lichenihabitantaceae</taxon>
        <taxon>Lichenifustis</taxon>
    </lineage>
</organism>
<dbReference type="Pfam" id="PF25917">
    <property type="entry name" value="BSH_RND"/>
    <property type="match status" value="1"/>
</dbReference>
<feature type="domain" description="Multidrug resistance protein MdtA-like barrel-sandwich hybrid" evidence="2">
    <location>
        <begin position="42"/>
        <end position="227"/>
    </location>
</feature>
<dbReference type="InterPro" id="IPR058625">
    <property type="entry name" value="MdtA-like_BSH"/>
</dbReference>
<evidence type="ECO:0000313" key="3">
    <source>
        <dbReference type="EMBL" id="MCW6511849.1"/>
    </source>
</evidence>
<dbReference type="GO" id="GO:0005886">
    <property type="term" value="C:plasma membrane"/>
    <property type="evidence" value="ECO:0007669"/>
    <property type="project" value="TreeGrafter"/>
</dbReference>
<reference evidence="3" key="1">
    <citation type="submission" date="2022-05" db="EMBL/GenBank/DDBJ databases">
        <authorList>
            <person name="Pankratov T."/>
        </authorList>
    </citation>
    <scope>NUCLEOTIDE SEQUENCE</scope>
    <source>
        <strain evidence="3">BP6-180914</strain>
    </source>
</reference>
<name>A0AA41Z0A1_9HYPH</name>
<comment type="caution">
    <text evidence="3">The sequence shown here is derived from an EMBL/GenBank/DDBJ whole genome shotgun (WGS) entry which is preliminary data.</text>
</comment>
<evidence type="ECO:0000313" key="4">
    <source>
        <dbReference type="Proteomes" id="UP001165667"/>
    </source>
</evidence>
<protein>
    <submittedName>
        <fullName evidence="3">Biotin/lipoyl-binding protein</fullName>
    </submittedName>
</protein>
<evidence type="ECO:0000259" key="2">
    <source>
        <dbReference type="Pfam" id="PF25917"/>
    </source>
</evidence>
<dbReference type="SUPFAM" id="SSF111369">
    <property type="entry name" value="HlyD-like secretion proteins"/>
    <property type="match status" value="2"/>
</dbReference>
<keyword evidence="1" id="KW-0175">Coiled coil</keyword>
<dbReference type="AlphaFoldDB" id="A0AA41Z0A1"/>
<accession>A0AA41Z0A1</accession>
<dbReference type="PANTHER" id="PTHR30438:SF2">
    <property type="entry name" value="MEMBRANE PROTEIN"/>
    <property type="match status" value="1"/>
</dbReference>
<sequence length="322" mass="33954">MSTRRVALAILVLAAGAGAVLYSRHGADEAPPILGMVRRTEIRIAPEVSGRLASIAVAPGRHVRRGDLLAVIDNPDITAALAEAKAAADSAAADRANTYSGTRPEQVSIAAEAVRTAEANLLLAQQQYDRAATLNSKSFLSQQQLDESRTSLAKAWADVEGKRAAAAADRAGPTAEERQLADAKLAAANAAAASLQAQLDKARLVAPDDGTVGVRVAELGEIMAPGRAVMTLNLDGQRWFAFTIREDRLQGLTIGGAATLTAADGKRLEARVVEMRPLGEFATWRAARAVGDHDLNSFRLRLDPQSQDAGLDPGMTVWLAAR</sequence>
<proteinExistence type="predicted"/>
<keyword evidence="4" id="KW-1185">Reference proteome</keyword>
<dbReference type="Gene3D" id="1.10.287.470">
    <property type="entry name" value="Helix hairpin bin"/>
    <property type="match status" value="1"/>
</dbReference>
<dbReference type="PANTHER" id="PTHR30438">
    <property type="entry name" value="36 KDA ANTIGEN-RELATED"/>
    <property type="match status" value="1"/>
</dbReference>
<evidence type="ECO:0000256" key="1">
    <source>
        <dbReference type="SAM" id="Coils"/>
    </source>
</evidence>
<dbReference type="Gene3D" id="2.40.30.170">
    <property type="match status" value="1"/>
</dbReference>
<dbReference type="RefSeq" id="WP_282588228.1">
    <property type="nucleotide sequence ID" value="NZ_JAMOIM010000034.1"/>
</dbReference>
<gene>
    <name evidence="3" type="ORF">M8523_28220</name>
</gene>
<dbReference type="Proteomes" id="UP001165667">
    <property type="component" value="Unassembled WGS sequence"/>
</dbReference>